<evidence type="ECO:0000256" key="11">
    <source>
        <dbReference type="SAM" id="MobiDB-lite"/>
    </source>
</evidence>
<comment type="pathway">
    <text evidence="3">Carbohydrate biosynthesis; gluconeogenesis.</text>
</comment>
<dbReference type="Proteomes" id="UP000002038">
    <property type="component" value="Unassembled WGS sequence"/>
</dbReference>
<feature type="region of interest" description="Disordered" evidence="11">
    <location>
        <begin position="1"/>
        <end position="32"/>
    </location>
</feature>
<organism evidence="13 14">
    <name type="scientific">Blastomyces gilchristii (strain SLH14081)</name>
    <name type="common">Blastomyces dermatitidis</name>
    <dbReference type="NCBI Taxonomy" id="559298"/>
    <lineage>
        <taxon>Eukaryota</taxon>
        <taxon>Fungi</taxon>
        <taxon>Dikarya</taxon>
        <taxon>Ascomycota</taxon>
        <taxon>Pezizomycotina</taxon>
        <taxon>Eurotiomycetes</taxon>
        <taxon>Eurotiomycetidae</taxon>
        <taxon>Onygenales</taxon>
        <taxon>Ajellomycetaceae</taxon>
        <taxon>Blastomyces</taxon>
    </lineage>
</organism>
<dbReference type="GeneID" id="8510236"/>
<dbReference type="PROSITE" id="PS00165">
    <property type="entry name" value="DEHYDRATASE_SER_THR"/>
    <property type="match status" value="1"/>
</dbReference>
<evidence type="ECO:0000256" key="3">
    <source>
        <dbReference type="ARBA" id="ARBA00004742"/>
    </source>
</evidence>
<dbReference type="FunFam" id="3.40.50.1100:FF:000040">
    <property type="entry name" value="L-serine dehydratase, putative"/>
    <property type="match status" value="1"/>
</dbReference>
<evidence type="ECO:0000256" key="2">
    <source>
        <dbReference type="ARBA" id="ARBA00004496"/>
    </source>
</evidence>
<dbReference type="GO" id="GO:0006567">
    <property type="term" value="P:L-threonine catabolic process"/>
    <property type="evidence" value="ECO:0007669"/>
    <property type="project" value="TreeGrafter"/>
</dbReference>
<dbReference type="GO" id="GO:0005737">
    <property type="term" value="C:cytoplasm"/>
    <property type="evidence" value="ECO:0007669"/>
    <property type="project" value="UniProtKB-SubCell"/>
</dbReference>
<comment type="subcellular location">
    <subcellularLocation>
        <location evidence="2">Cytoplasm</location>
    </subcellularLocation>
</comment>
<evidence type="ECO:0000313" key="13">
    <source>
        <dbReference type="EMBL" id="OAT05468.1"/>
    </source>
</evidence>
<comment type="cofactor">
    <cofactor evidence="1">
        <name>pyridoxal 5'-phosphate</name>
        <dbReference type="ChEBI" id="CHEBI:597326"/>
    </cofactor>
</comment>
<evidence type="ECO:0000256" key="8">
    <source>
        <dbReference type="ARBA" id="ARBA00022898"/>
    </source>
</evidence>
<dbReference type="EMBL" id="GG657450">
    <property type="protein sequence ID" value="OAT05468.1"/>
    <property type="molecule type" value="Genomic_DNA"/>
</dbReference>
<dbReference type="OrthoDB" id="7773036at2759"/>
<name>A0A179UDY0_BLAGS</name>
<keyword evidence="7" id="KW-0963">Cytoplasm</keyword>
<comment type="similarity">
    <text evidence="4">Belongs to the serine/threonine dehydratase family.</text>
</comment>
<dbReference type="GO" id="GO:0009097">
    <property type="term" value="P:isoleucine biosynthetic process"/>
    <property type="evidence" value="ECO:0007669"/>
    <property type="project" value="TreeGrafter"/>
</dbReference>
<sequence length="415" mass="43860">MGSYGEPIHEEFHSRSRVLDPKSQPKPWRETPLIESEPLSKLAGCRIFLKLENMQPGGSFKSRAMGNLILHHLSRPANQNKNLHFFIPSGGNAGIAAVTAARALGYPCTVVVPVYTKQMMLQRLQAAGAITVPHGDTIDAAATYMRNVLMGQMRGAIGDDGREVVAVELHPFDHEAAWEGVSSLVEELAAQMPPEDDGDAVGGGGRPFPVDGIVCSVGGGGLMNGIMLGIERELRRAEDRGVVDPSRGKDVHILALETRGAESLAKAVEKRSLVTLPAVSSQATSLAAIQVAERTLKNVLYPPEGMKAHSFVMDDADAARGVLRLVDEHRLLVELACGLCVEGIVPVATNQGVNGHANGGPVGGGALSSKLAQVIPGFGPESRVVVIVCGGSNITVEVAAEYRERLNNGWGSESG</sequence>
<dbReference type="SUPFAM" id="SSF53686">
    <property type="entry name" value="Tryptophan synthase beta subunit-like PLP-dependent enzymes"/>
    <property type="match status" value="1"/>
</dbReference>
<evidence type="ECO:0000256" key="4">
    <source>
        <dbReference type="ARBA" id="ARBA00010869"/>
    </source>
</evidence>
<dbReference type="PANTHER" id="PTHR48078:SF4">
    <property type="entry name" value="DEHYDRATASE, PUTATIVE (AFU_ORTHOLOGUE AFUA_4G07810)-RELATED"/>
    <property type="match status" value="1"/>
</dbReference>
<evidence type="ECO:0000256" key="1">
    <source>
        <dbReference type="ARBA" id="ARBA00001933"/>
    </source>
</evidence>
<dbReference type="PANTHER" id="PTHR48078">
    <property type="entry name" value="THREONINE DEHYDRATASE, MITOCHONDRIAL-RELATED"/>
    <property type="match status" value="1"/>
</dbReference>
<evidence type="ECO:0000259" key="12">
    <source>
        <dbReference type="Pfam" id="PF00291"/>
    </source>
</evidence>
<dbReference type="InterPro" id="IPR036052">
    <property type="entry name" value="TrpB-like_PALP_sf"/>
</dbReference>
<dbReference type="GO" id="GO:0003941">
    <property type="term" value="F:L-serine ammonia-lyase activity"/>
    <property type="evidence" value="ECO:0007669"/>
    <property type="project" value="UniProtKB-EC"/>
</dbReference>
<evidence type="ECO:0000256" key="7">
    <source>
        <dbReference type="ARBA" id="ARBA00022490"/>
    </source>
</evidence>
<dbReference type="GO" id="GO:0006094">
    <property type="term" value="P:gluconeogenesis"/>
    <property type="evidence" value="ECO:0007669"/>
    <property type="project" value="UniProtKB-KW"/>
</dbReference>
<protein>
    <recommendedName>
        <fullName evidence="5">L-serine ammonia-lyase</fullName>
        <ecNumber evidence="5">4.3.1.17</ecNumber>
    </recommendedName>
</protein>
<keyword evidence="8" id="KW-0663">Pyridoxal phosphate</keyword>
<evidence type="ECO:0000313" key="14">
    <source>
        <dbReference type="Proteomes" id="UP000002038"/>
    </source>
</evidence>
<dbReference type="GO" id="GO:0030170">
    <property type="term" value="F:pyridoxal phosphate binding"/>
    <property type="evidence" value="ECO:0007669"/>
    <property type="project" value="InterPro"/>
</dbReference>
<dbReference type="Pfam" id="PF00291">
    <property type="entry name" value="PALP"/>
    <property type="match status" value="1"/>
</dbReference>
<feature type="compositionally biased region" description="Basic and acidic residues" evidence="11">
    <location>
        <begin position="7"/>
        <end position="20"/>
    </location>
</feature>
<dbReference type="KEGG" id="bgh:BDBG_01860"/>
<dbReference type="RefSeq" id="XP_002627189.1">
    <property type="nucleotide sequence ID" value="XM_002627143.2"/>
</dbReference>
<keyword evidence="6" id="KW-0312">Gluconeogenesis</keyword>
<dbReference type="EC" id="4.3.1.17" evidence="5"/>
<keyword evidence="9" id="KW-0456">Lyase</keyword>
<evidence type="ECO:0000256" key="9">
    <source>
        <dbReference type="ARBA" id="ARBA00023239"/>
    </source>
</evidence>
<gene>
    <name evidence="13" type="ORF">BDBG_01860</name>
</gene>
<dbReference type="Gene3D" id="3.40.50.1100">
    <property type="match status" value="2"/>
</dbReference>
<evidence type="ECO:0000256" key="10">
    <source>
        <dbReference type="ARBA" id="ARBA00049406"/>
    </source>
</evidence>
<evidence type="ECO:0000256" key="6">
    <source>
        <dbReference type="ARBA" id="ARBA00022432"/>
    </source>
</evidence>
<dbReference type="InterPro" id="IPR050147">
    <property type="entry name" value="Ser/Thr_Dehydratase"/>
</dbReference>
<dbReference type="STRING" id="559298.A0A179UDY0"/>
<comment type="catalytic activity">
    <reaction evidence="10">
        <text>L-serine = pyruvate + NH4(+)</text>
        <dbReference type="Rhea" id="RHEA:19169"/>
        <dbReference type="ChEBI" id="CHEBI:15361"/>
        <dbReference type="ChEBI" id="CHEBI:28938"/>
        <dbReference type="ChEBI" id="CHEBI:33384"/>
        <dbReference type="EC" id="4.3.1.17"/>
    </reaction>
</comment>
<proteinExistence type="inferred from homology"/>
<dbReference type="AlphaFoldDB" id="A0A179UDY0"/>
<keyword evidence="14" id="KW-1185">Reference proteome</keyword>
<accession>A0A179UDY0</accession>
<dbReference type="GO" id="GO:0006565">
    <property type="term" value="P:L-serine catabolic process"/>
    <property type="evidence" value="ECO:0007669"/>
    <property type="project" value="TreeGrafter"/>
</dbReference>
<dbReference type="GO" id="GO:0004794">
    <property type="term" value="F:threonine deaminase activity"/>
    <property type="evidence" value="ECO:0007669"/>
    <property type="project" value="TreeGrafter"/>
</dbReference>
<feature type="domain" description="Tryptophan synthase beta chain-like PALP" evidence="12">
    <location>
        <begin position="29"/>
        <end position="344"/>
    </location>
</feature>
<dbReference type="VEuPathDB" id="FungiDB:BDBG_01860"/>
<dbReference type="InterPro" id="IPR000634">
    <property type="entry name" value="Ser/Thr_deHydtase_PyrdxlP-BS"/>
</dbReference>
<reference evidence="14" key="1">
    <citation type="journal article" date="2015" name="PLoS Genet.">
        <title>The dynamic genome and transcriptome of the human fungal pathogen Blastomyces and close relative Emmonsia.</title>
        <authorList>
            <person name="Munoz J.F."/>
            <person name="Gauthier G.M."/>
            <person name="Desjardins C.A."/>
            <person name="Gallo J.E."/>
            <person name="Holder J."/>
            <person name="Sullivan T.D."/>
            <person name="Marty A.J."/>
            <person name="Carmen J.C."/>
            <person name="Chen Z."/>
            <person name="Ding L."/>
            <person name="Gujja S."/>
            <person name="Magrini V."/>
            <person name="Misas E."/>
            <person name="Mitreva M."/>
            <person name="Priest M."/>
            <person name="Saif S."/>
            <person name="Whiston E.A."/>
            <person name="Young S."/>
            <person name="Zeng Q."/>
            <person name="Goldman W.E."/>
            <person name="Mardis E.R."/>
            <person name="Taylor J.W."/>
            <person name="McEwen J.G."/>
            <person name="Clay O.K."/>
            <person name="Klein B.S."/>
            <person name="Cuomo C.A."/>
        </authorList>
    </citation>
    <scope>NUCLEOTIDE SEQUENCE [LARGE SCALE GENOMIC DNA]</scope>
    <source>
        <strain evidence="14">SLH14081</strain>
    </source>
</reference>
<evidence type="ECO:0000256" key="5">
    <source>
        <dbReference type="ARBA" id="ARBA00012093"/>
    </source>
</evidence>
<dbReference type="InterPro" id="IPR001926">
    <property type="entry name" value="TrpB-like_PALP"/>
</dbReference>